<accession>F2NCB7</accession>
<feature type="binding site" evidence="8">
    <location>
        <position position="230"/>
    </location>
    <ligand>
        <name>Zn(2+)</name>
        <dbReference type="ChEBI" id="CHEBI:29105"/>
        <label>1</label>
    </ligand>
</feature>
<dbReference type="EMBL" id="CP002629">
    <property type="protein sequence ID" value="AEB08981.1"/>
    <property type="molecule type" value="Genomic_DNA"/>
</dbReference>
<name>F2NCB7_DESAR</name>
<dbReference type="Pfam" id="PF05343">
    <property type="entry name" value="Peptidase_M42"/>
    <property type="match status" value="1"/>
</dbReference>
<dbReference type="Gene3D" id="3.40.630.10">
    <property type="entry name" value="Zn peptidases"/>
    <property type="match status" value="1"/>
</dbReference>
<dbReference type="AlphaFoldDB" id="F2NCB7"/>
<dbReference type="GO" id="GO:0004177">
    <property type="term" value="F:aminopeptidase activity"/>
    <property type="evidence" value="ECO:0007669"/>
    <property type="project" value="UniProtKB-UniRule"/>
</dbReference>
<keyword evidence="3" id="KW-0645">Protease</keyword>
<sequence>MSNALDLLRRLSDSFGPPGGEAPVARIVEEYLSPFCRMDRDGLGSLVAEKTGQDQSPRLMLAAHLDEVGFMVQGVTAQGYLRLQALGGWEPSLLPGRRLQIQTATGSLEGIVAAVPFHFRPEAKKDIKIEDLLVDIGAASISEVQALGVCLGDLAVPRSGFATLNNDYLVNKAWDDRVGVAAMILALQRLREQPHPNTVLAVGTVQEEVGCRGATTAVEAAKPDIAIVLEGPPADDLPGLSQDPPQGALGKGVQIRLFDPTVIVPQKLWRWTVELAQQRHIPYQLAVRRGGATDARAIHLAHGGVPTLVLGAPVRYAHSPVGIIHRQDFAAMVELTVAIIETLDAERLAALSA</sequence>
<dbReference type="RefSeq" id="WP_013706093.1">
    <property type="nucleotide sequence ID" value="NC_015388.1"/>
</dbReference>
<dbReference type="OrthoDB" id="9772053at2"/>
<dbReference type="GO" id="GO:0046872">
    <property type="term" value="F:metal ion binding"/>
    <property type="evidence" value="ECO:0007669"/>
    <property type="project" value="UniProtKB-UniRule"/>
</dbReference>
<evidence type="ECO:0000256" key="6">
    <source>
        <dbReference type="PIRNR" id="PIRNR001123"/>
    </source>
</evidence>
<keyword evidence="10" id="KW-1185">Reference proteome</keyword>
<evidence type="ECO:0000256" key="2">
    <source>
        <dbReference type="ARBA" id="ARBA00022438"/>
    </source>
</evidence>
<feature type="binding site" evidence="8">
    <location>
        <position position="175"/>
    </location>
    <ligand>
        <name>Zn(2+)</name>
        <dbReference type="ChEBI" id="CHEBI:29105"/>
        <label>1</label>
    </ligand>
</feature>
<reference evidence="9 10" key="1">
    <citation type="journal article" date="2011" name="Stand. Genomic Sci.">
        <title>Complete genome sequence of the acetate-degrading sulfate reducer Desulfobacca acetoxidans type strain (ASRB2).</title>
        <authorList>
            <person name="Goker M."/>
            <person name="Teshima H."/>
            <person name="Lapidus A."/>
            <person name="Nolan M."/>
            <person name="Lucas S."/>
            <person name="Hammon N."/>
            <person name="Deshpande S."/>
            <person name="Cheng J.F."/>
            <person name="Tapia R."/>
            <person name="Han C."/>
            <person name="Goodwin L."/>
            <person name="Pitluck S."/>
            <person name="Huntemann M."/>
            <person name="Liolios K."/>
            <person name="Ivanova N."/>
            <person name="Pagani I."/>
            <person name="Mavromatis K."/>
            <person name="Ovchinikova G."/>
            <person name="Pati A."/>
            <person name="Chen A."/>
            <person name="Palaniappan K."/>
            <person name="Land M."/>
            <person name="Hauser L."/>
            <person name="Brambilla E.M."/>
            <person name="Rohde M."/>
            <person name="Spring S."/>
            <person name="Detter J.C."/>
            <person name="Woyke T."/>
            <person name="Bristow J."/>
            <person name="Eisen J.A."/>
            <person name="Markowitz V."/>
            <person name="Hugenholtz P."/>
            <person name="Kyrpides N.C."/>
            <person name="Klenk H.P."/>
        </authorList>
    </citation>
    <scope>NUCLEOTIDE SEQUENCE [LARGE SCALE GENOMIC DNA]</scope>
    <source>
        <strain evidence="10">ATCC 700848 / DSM 11109 / ASRB2</strain>
    </source>
</reference>
<evidence type="ECO:0000256" key="5">
    <source>
        <dbReference type="ARBA" id="ARBA00022801"/>
    </source>
</evidence>
<feature type="binding site" evidence="8">
    <location>
        <position position="318"/>
    </location>
    <ligand>
        <name>Zn(2+)</name>
        <dbReference type="ChEBI" id="CHEBI:29105"/>
        <label>2</label>
    </ligand>
</feature>
<dbReference type="SUPFAM" id="SSF53187">
    <property type="entry name" value="Zn-dependent exopeptidases"/>
    <property type="match status" value="1"/>
</dbReference>
<feature type="binding site" evidence="8">
    <location>
        <position position="208"/>
    </location>
    <ligand>
        <name>Zn(2+)</name>
        <dbReference type="ChEBI" id="CHEBI:29105"/>
        <label>2</label>
    </ligand>
</feature>
<dbReference type="eggNOG" id="COG1363">
    <property type="taxonomic scope" value="Bacteria"/>
</dbReference>
<dbReference type="GO" id="GO:0006508">
    <property type="term" value="P:proteolysis"/>
    <property type="evidence" value="ECO:0007669"/>
    <property type="project" value="UniProtKB-KW"/>
</dbReference>
<dbReference type="PIRSF" id="PIRSF001123">
    <property type="entry name" value="PepA_GA"/>
    <property type="match status" value="1"/>
</dbReference>
<dbReference type="InterPro" id="IPR008007">
    <property type="entry name" value="Peptidase_M42"/>
</dbReference>
<dbReference type="Proteomes" id="UP000000483">
    <property type="component" value="Chromosome"/>
</dbReference>
<evidence type="ECO:0000313" key="10">
    <source>
        <dbReference type="Proteomes" id="UP000000483"/>
    </source>
</evidence>
<comment type="cofactor">
    <cofactor evidence="8">
        <name>a divalent metal cation</name>
        <dbReference type="ChEBI" id="CHEBI:60240"/>
    </cofactor>
    <text evidence="8">Binds 2 divalent metal cations per subunit.</text>
</comment>
<evidence type="ECO:0000256" key="3">
    <source>
        <dbReference type="ARBA" id="ARBA00022670"/>
    </source>
</evidence>
<feature type="active site" description="Proton acceptor" evidence="7">
    <location>
        <position position="207"/>
    </location>
</feature>
<feature type="binding site" evidence="8">
    <location>
        <position position="64"/>
    </location>
    <ligand>
        <name>Zn(2+)</name>
        <dbReference type="ChEBI" id="CHEBI:29105"/>
        <label>1</label>
    </ligand>
</feature>
<dbReference type="STRING" id="880072.Desac_1117"/>
<dbReference type="SUPFAM" id="SSF101821">
    <property type="entry name" value="Aminopeptidase/glucanase lid domain"/>
    <property type="match status" value="1"/>
</dbReference>
<feature type="binding site" evidence="8">
    <location>
        <position position="175"/>
    </location>
    <ligand>
        <name>Zn(2+)</name>
        <dbReference type="ChEBI" id="CHEBI:29105"/>
        <label>2</label>
    </ligand>
</feature>
<keyword evidence="5 9" id="KW-0378">Hydrolase</keyword>
<gene>
    <name evidence="9" type="ordered locus">Desac_1117</name>
</gene>
<dbReference type="InterPro" id="IPR051464">
    <property type="entry name" value="Peptidase_M42_aminopept"/>
</dbReference>
<evidence type="ECO:0000256" key="1">
    <source>
        <dbReference type="ARBA" id="ARBA00006272"/>
    </source>
</evidence>
<dbReference type="InterPro" id="IPR023367">
    <property type="entry name" value="Peptidase_M42_dom2"/>
</dbReference>
<evidence type="ECO:0000256" key="8">
    <source>
        <dbReference type="PIRSR" id="PIRSR001123-2"/>
    </source>
</evidence>
<keyword evidence="9" id="KW-0326">Glycosidase</keyword>
<keyword evidence="4 8" id="KW-0479">Metal-binding</keyword>
<dbReference type="EC" id="3.2.1.4" evidence="9"/>
<organism evidence="9 10">
    <name type="scientific">Desulfobacca acetoxidans (strain ATCC 700848 / DSM 11109 / ASRB2)</name>
    <dbReference type="NCBI Taxonomy" id="880072"/>
    <lineage>
        <taxon>Bacteria</taxon>
        <taxon>Pseudomonadati</taxon>
        <taxon>Thermodesulfobacteriota</taxon>
        <taxon>Desulfobaccia</taxon>
        <taxon>Desulfobaccales</taxon>
        <taxon>Desulfobaccaceae</taxon>
        <taxon>Desulfobacca</taxon>
    </lineage>
</organism>
<protein>
    <submittedName>
        <fullName evidence="9">Cellulase</fullName>
        <ecNumber evidence="9">3.2.1.4</ecNumber>
    </submittedName>
</protein>
<dbReference type="PANTHER" id="PTHR32481:SF0">
    <property type="entry name" value="AMINOPEPTIDASE YPDE-RELATED"/>
    <property type="match status" value="1"/>
</dbReference>
<dbReference type="CDD" id="cd05656">
    <property type="entry name" value="M42_Frv"/>
    <property type="match status" value="1"/>
</dbReference>
<dbReference type="GO" id="GO:0008810">
    <property type="term" value="F:cellulase activity"/>
    <property type="evidence" value="ECO:0007669"/>
    <property type="project" value="UniProtKB-EC"/>
</dbReference>
<dbReference type="PANTHER" id="PTHR32481">
    <property type="entry name" value="AMINOPEPTIDASE"/>
    <property type="match status" value="1"/>
</dbReference>
<keyword evidence="2" id="KW-0031">Aminopeptidase</keyword>
<dbReference type="HOGENOM" id="CLU_047249_0_2_7"/>
<proteinExistence type="inferred from homology"/>
<evidence type="ECO:0000256" key="7">
    <source>
        <dbReference type="PIRSR" id="PIRSR001123-1"/>
    </source>
</evidence>
<comment type="similarity">
    <text evidence="1 6">Belongs to the peptidase M42 family.</text>
</comment>
<evidence type="ECO:0000256" key="4">
    <source>
        <dbReference type="ARBA" id="ARBA00022723"/>
    </source>
</evidence>
<evidence type="ECO:0000313" key="9">
    <source>
        <dbReference type="EMBL" id="AEB08981.1"/>
    </source>
</evidence>
<reference evidence="10" key="2">
    <citation type="submission" date="2011-03" db="EMBL/GenBank/DDBJ databases">
        <title>The complete genome of Desulfobacca acetoxidans DSM 11109.</title>
        <authorList>
            <consortium name="US DOE Joint Genome Institute (JGI-PGF)"/>
            <person name="Lucas S."/>
            <person name="Copeland A."/>
            <person name="Lapidus A."/>
            <person name="Bruce D."/>
            <person name="Goodwin L."/>
            <person name="Pitluck S."/>
            <person name="Peters L."/>
            <person name="Kyrpides N."/>
            <person name="Mavromatis K."/>
            <person name="Ivanova N."/>
            <person name="Ovchinnikova G."/>
            <person name="Teshima H."/>
            <person name="Detter J.C."/>
            <person name="Han C."/>
            <person name="Land M."/>
            <person name="Hauser L."/>
            <person name="Markowitz V."/>
            <person name="Cheng J.-F."/>
            <person name="Hugenholtz P."/>
            <person name="Woyke T."/>
            <person name="Wu D."/>
            <person name="Spring S."/>
            <person name="Schueler E."/>
            <person name="Brambilla E."/>
            <person name="Klenk H.-P."/>
            <person name="Eisen J.A."/>
        </authorList>
    </citation>
    <scope>NUCLEOTIDE SEQUENCE [LARGE SCALE GENOMIC DNA]</scope>
    <source>
        <strain evidence="10">ATCC 700848 / DSM 11109 / ASRB2</strain>
    </source>
</reference>
<dbReference type="Gene3D" id="2.40.30.40">
    <property type="entry name" value="Peptidase M42, domain 2"/>
    <property type="match status" value="1"/>
</dbReference>
<dbReference type="KEGG" id="dao:Desac_1117"/>